<accession>A0ACC8XF10</accession>
<organism evidence="1 2">
    <name type="scientific">Candidatus Epulonipiscium fishelsonii</name>
    <dbReference type="NCBI Taxonomy" id="77094"/>
    <lineage>
        <taxon>Bacteria</taxon>
        <taxon>Bacillati</taxon>
        <taxon>Bacillota</taxon>
        <taxon>Clostridia</taxon>
        <taxon>Lachnospirales</taxon>
        <taxon>Lachnospiraceae</taxon>
        <taxon>Candidatus Epulonipiscium</taxon>
    </lineage>
</organism>
<keyword evidence="1" id="KW-0762">Sugar transport</keyword>
<evidence type="ECO:0000313" key="1">
    <source>
        <dbReference type="EMBL" id="ONI41891.1"/>
    </source>
</evidence>
<sequence>MIKEIIKLQLEKGLEARRSALFVQLASKFESHITIIVADKHVNCKSIMGMMALGAVKCSEVELVVDGDDEKEAVEELKEFLVHEEVHA</sequence>
<gene>
    <name evidence="1" type="ORF">AN396_02850</name>
</gene>
<reference evidence="1" key="1">
    <citation type="submission" date="2016-08" db="EMBL/GenBank/DDBJ databases">
        <authorList>
            <person name="Ngugi D.K."/>
            <person name="Miyake S."/>
            <person name="Stingl U."/>
        </authorList>
    </citation>
    <scope>NUCLEOTIDE SEQUENCE</scope>
    <source>
        <strain evidence="1">SCG-B11WGA-EpuloA1</strain>
    </source>
</reference>
<name>A0ACC8XF10_9FIRM</name>
<evidence type="ECO:0000313" key="2">
    <source>
        <dbReference type="Proteomes" id="UP000188605"/>
    </source>
</evidence>
<keyword evidence="1" id="KW-0813">Transport</keyword>
<keyword evidence="2" id="KW-1185">Reference proteome</keyword>
<proteinExistence type="predicted"/>
<dbReference type="Proteomes" id="UP000188605">
    <property type="component" value="Unassembled WGS sequence"/>
</dbReference>
<protein>
    <submittedName>
        <fullName evidence="1">PTS sugar transporter subunit IIA</fullName>
    </submittedName>
</protein>
<comment type="caution">
    <text evidence="1">The sequence shown here is derived from an EMBL/GenBank/DDBJ whole genome shotgun (WGS) entry which is preliminary data.</text>
</comment>
<dbReference type="EMBL" id="LJDB01000026">
    <property type="protein sequence ID" value="ONI41891.1"/>
    <property type="molecule type" value="Genomic_DNA"/>
</dbReference>